<proteinExistence type="predicted"/>
<evidence type="ECO:0000259" key="1">
    <source>
        <dbReference type="Pfam" id="PF13788"/>
    </source>
</evidence>
<evidence type="ECO:0000313" key="2">
    <source>
        <dbReference type="EMBL" id="MCD5315885.1"/>
    </source>
</evidence>
<comment type="caution">
    <text evidence="2">The sequence shown here is derived from an EMBL/GenBank/DDBJ whole genome shotgun (WGS) entry which is preliminary data.</text>
</comment>
<organism evidence="2 3">
    <name type="scientific">Kineosporia babensis</name>
    <dbReference type="NCBI Taxonomy" id="499548"/>
    <lineage>
        <taxon>Bacteria</taxon>
        <taxon>Bacillati</taxon>
        <taxon>Actinomycetota</taxon>
        <taxon>Actinomycetes</taxon>
        <taxon>Kineosporiales</taxon>
        <taxon>Kineosporiaceae</taxon>
        <taxon>Kineosporia</taxon>
    </lineage>
</organism>
<dbReference type="RefSeq" id="WP_231448706.1">
    <property type="nucleotide sequence ID" value="NZ_JAJOMB010000025.1"/>
</dbReference>
<evidence type="ECO:0000313" key="3">
    <source>
        <dbReference type="Proteomes" id="UP001138997"/>
    </source>
</evidence>
<reference evidence="2" key="1">
    <citation type="submission" date="2021-11" db="EMBL/GenBank/DDBJ databases">
        <title>Streptomyces corallinus and Kineosporia corallina sp. nov., two new coral-derived marine actinobacteria.</title>
        <authorList>
            <person name="Buangrab K."/>
            <person name="Sutthacheep M."/>
            <person name="Yeemin T."/>
            <person name="Harunari E."/>
            <person name="Igarashi Y."/>
            <person name="Sripreechasak P."/>
            <person name="Kanchanasin P."/>
            <person name="Tanasupawat S."/>
            <person name="Phongsopitanun W."/>
        </authorList>
    </citation>
    <scope>NUCLEOTIDE SEQUENCE</scope>
    <source>
        <strain evidence="2">JCM 31032</strain>
    </source>
</reference>
<dbReference type="AlphaFoldDB" id="A0A9X1NKE8"/>
<sequence length="133" mass="14377">MTPPHEPADVVEDINGVQVLVCDPQGPVIASEADALDLVGTAAWQGMNLVVVPVARLSEDFFRLRTGLAGAIVQKFVNYQLRLAVTGDISAHLEASSALRDFVRESNHGPHLWFLPDLDAVRERLRPAATGKA</sequence>
<accession>A0A9X1NKE8</accession>
<dbReference type="EMBL" id="JAJOMB010000025">
    <property type="protein sequence ID" value="MCD5315885.1"/>
    <property type="molecule type" value="Genomic_DNA"/>
</dbReference>
<name>A0A9X1NKE8_9ACTN</name>
<protein>
    <submittedName>
        <fullName evidence="2">DUF4180 domain-containing protein</fullName>
    </submittedName>
</protein>
<feature type="domain" description="DUF4180" evidence="1">
    <location>
        <begin position="15"/>
        <end position="125"/>
    </location>
</feature>
<keyword evidence="3" id="KW-1185">Reference proteome</keyword>
<dbReference type="InterPro" id="IPR025438">
    <property type="entry name" value="DUF4180"/>
</dbReference>
<dbReference type="Proteomes" id="UP001138997">
    <property type="component" value="Unassembled WGS sequence"/>
</dbReference>
<dbReference type="Pfam" id="PF13788">
    <property type="entry name" value="DUF4180"/>
    <property type="match status" value="1"/>
</dbReference>
<gene>
    <name evidence="2" type="ORF">LR394_33825</name>
</gene>